<feature type="region of interest" description="Disordered" evidence="2">
    <location>
        <begin position="287"/>
        <end position="342"/>
    </location>
</feature>
<feature type="region of interest" description="Disordered" evidence="2">
    <location>
        <begin position="1"/>
        <end position="80"/>
    </location>
</feature>
<reference evidence="4" key="1">
    <citation type="submission" date="2021-06" db="EMBL/GenBank/DDBJ databases">
        <title>Comparative genomics, transcriptomics and evolutionary studies reveal genomic signatures of adaptation to plant cell wall in hemibiotrophic fungi.</title>
        <authorList>
            <consortium name="DOE Joint Genome Institute"/>
            <person name="Baroncelli R."/>
            <person name="Diaz J.F."/>
            <person name="Benocci T."/>
            <person name="Peng M."/>
            <person name="Battaglia E."/>
            <person name="Haridas S."/>
            <person name="Andreopoulos W."/>
            <person name="Labutti K."/>
            <person name="Pangilinan J."/>
            <person name="Floch G.L."/>
            <person name="Makela M.R."/>
            <person name="Henrissat B."/>
            <person name="Grigoriev I.V."/>
            <person name="Crouch J.A."/>
            <person name="De Vries R.P."/>
            <person name="Sukno S.A."/>
            <person name="Thon M.R."/>
        </authorList>
    </citation>
    <scope>NUCLEOTIDE SEQUENCE</scope>
    <source>
        <strain evidence="4">CBS 125086</strain>
    </source>
</reference>
<feature type="compositionally biased region" description="Basic and acidic residues" evidence="2">
    <location>
        <begin position="1314"/>
        <end position="1327"/>
    </location>
</feature>
<dbReference type="PANTHER" id="PTHR28190">
    <property type="entry name" value="NUCLEAR MIGRATION PROTEIN NUM1"/>
    <property type="match status" value="1"/>
</dbReference>
<feature type="compositionally biased region" description="Low complexity" evidence="2">
    <location>
        <begin position="1261"/>
        <end position="1272"/>
    </location>
</feature>
<evidence type="ECO:0000313" key="4">
    <source>
        <dbReference type="EMBL" id="KAK1589728.1"/>
    </source>
</evidence>
<keyword evidence="1" id="KW-0175">Coiled coil</keyword>
<feature type="compositionally biased region" description="Low complexity" evidence="2">
    <location>
        <begin position="817"/>
        <end position="831"/>
    </location>
</feature>
<feature type="region of interest" description="Disordered" evidence="2">
    <location>
        <begin position="359"/>
        <end position="499"/>
    </location>
</feature>
<feature type="compositionally biased region" description="Basic residues" evidence="2">
    <location>
        <begin position="845"/>
        <end position="863"/>
    </location>
</feature>
<feature type="compositionally biased region" description="Low complexity" evidence="2">
    <location>
        <begin position="730"/>
        <end position="740"/>
    </location>
</feature>
<dbReference type="GO" id="GO:0005739">
    <property type="term" value="C:mitochondrion"/>
    <property type="evidence" value="ECO:0007669"/>
    <property type="project" value="TreeGrafter"/>
</dbReference>
<evidence type="ECO:0000256" key="2">
    <source>
        <dbReference type="SAM" id="MobiDB-lite"/>
    </source>
</evidence>
<dbReference type="GO" id="GO:0005543">
    <property type="term" value="F:phospholipid binding"/>
    <property type="evidence" value="ECO:0007669"/>
    <property type="project" value="InterPro"/>
</dbReference>
<feature type="compositionally biased region" description="Low complexity" evidence="2">
    <location>
        <begin position="516"/>
        <end position="529"/>
    </location>
</feature>
<feature type="compositionally biased region" description="Polar residues" evidence="2">
    <location>
        <begin position="1240"/>
        <end position="1260"/>
    </location>
</feature>
<gene>
    <name evidence="4" type="ORF">LY79DRAFT_580549</name>
</gene>
<feature type="compositionally biased region" description="Polar residues" evidence="2">
    <location>
        <begin position="1273"/>
        <end position="1287"/>
    </location>
</feature>
<feature type="compositionally biased region" description="Pro residues" evidence="2">
    <location>
        <begin position="366"/>
        <end position="376"/>
    </location>
</feature>
<feature type="region of interest" description="Disordered" evidence="2">
    <location>
        <begin position="1310"/>
        <end position="1374"/>
    </location>
</feature>
<feature type="compositionally biased region" description="Polar residues" evidence="2">
    <location>
        <begin position="709"/>
        <end position="721"/>
    </location>
</feature>
<protein>
    <submittedName>
        <fullName evidence="4">Nuclear migration protein</fullName>
    </submittedName>
</protein>
<feature type="compositionally biased region" description="Polar residues" evidence="2">
    <location>
        <begin position="934"/>
        <end position="945"/>
    </location>
</feature>
<dbReference type="RefSeq" id="XP_060413269.1">
    <property type="nucleotide sequence ID" value="XM_060560116.1"/>
</dbReference>
<feature type="compositionally biased region" description="Basic residues" evidence="2">
    <location>
        <begin position="1328"/>
        <end position="1345"/>
    </location>
</feature>
<dbReference type="PANTHER" id="PTHR28190:SF2">
    <property type="entry name" value="MIGRATION PROTEIN, PUTATIVE (AFU_ORTHOLOGUE AFUA_2G07730)-RELATED"/>
    <property type="match status" value="1"/>
</dbReference>
<comment type="caution">
    <text evidence="4">The sequence shown here is derived from an EMBL/GenBank/DDBJ whole genome shotgun (WGS) entry which is preliminary data.</text>
</comment>
<proteinExistence type="predicted"/>
<feature type="region of interest" description="Disordered" evidence="2">
    <location>
        <begin position="119"/>
        <end position="138"/>
    </location>
</feature>
<feature type="region of interest" description="Disordered" evidence="2">
    <location>
        <begin position="676"/>
        <end position="945"/>
    </location>
</feature>
<dbReference type="GeneID" id="85444356"/>
<dbReference type="Proteomes" id="UP001230504">
    <property type="component" value="Unassembled WGS sequence"/>
</dbReference>
<dbReference type="GO" id="GO:0032065">
    <property type="term" value="P:maintenance of protein location in cell cortex"/>
    <property type="evidence" value="ECO:0007669"/>
    <property type="project" value="InterPro"/>
</dbReference>
<feature type="compositionally biased region" description="Acidic residues" evidence="2">
    <location>
        <begin position="679"/>
        <end position="692"/>
    </location>
</feature>
<feature type="compositionally biased region" description="Polar residues" evidence="2">
    <location>
        <begin position="124"/>
        <end position="134"/>
    </location>
</feature>
<feature type="region of interest" description="Disordered" evidence="2">
    <location>
        <begin position="1097"/>
        <end position="1292"/>
    </location>
</feature>
<feature type="domain" description="Pleckstrin homology" evidence="3">
    <location>
        <begin position="951"/>
        <end position="1081"/>
    </location>
</feature>
<feature type="region of interest" description="Disordered" evidence="2">
    <location>
        <begin position="516"/>
        <end position="537"/>
    </location>
</feature>
<feature type="region of interest" description="Disordered" evidence="2">
    <location>
        <begin position="600"/>
        <end position="661"/>
    </location>
</feature>
<dbReference type="GO" id="GO:0005938">
    <property type="term" value="C:cell cortex"/>
    <property type="evidence" value="ECO:0007669"/>
    <property type="project" value="InterPro"/>
</dbReference>
<evidence type="ECO:0000313" key="5">
    <source>
        <dbReference type="Proteomes" id="UP001230504"/>
    </source>
</evidence>
<keyword evidence="5" id="KW-1185">Reference proteome</keyword>
<sequence length="1374" mass="151528">MAVWETEDESHGDAAVTALPTPRDTPYRTPSRGSRKSRRSVTPPNGKRSPSPPPVPHNDKGSRRSSRNMTNDDGISVLDPRRFTPTLHANLVAEILNLRRDQEDKAKLIENLEVSLHTSRQEQESLQESMATTGKENRSLKRQLALLEGGTSSALGELARQRDEAVDSVTETKKRLEAAQRKLRSQEEDSQRVHDLWAQDKDSWEEEKRKYERKVHVAESRLKTVLDEVAAYQAAQANRHDSDAEDHMDNDAASVRTMSITNSIRYSTQQSPGKVFNGNSLADELNLDGDDDWQTDDGGRESAMSSYRHTRTFSRDSVLSRMHRRNQSFESPQRPGSVTRGRLWMNQPVLEALEDGIQEDDEKLVSPPPPPPPPAAPKFTYTDSGIQYSPPPSPKLEPVQPTTPEPTVKVDKLPEAEAAPRGEWEVEANQRRKRVYVSRPLSIEPRPFNHMVSAGSQTVEEPLSPPKTPKSPYRSLTPPLPETPPSVMVSASTQTDQSAEKLQMPPLLRPMQELTIPSISIIPPSSRPTTPREPRLPQYFKDFGCQVSIVSSIEMRSTSAQTEEILSDKRLANLPVHLRPSAITSRPSSPVIATAVSTNDDRQFTPVPGHLPPRNPKRLNTKRSITDIPSSPPALPGIGEQIRDAYPGNNDDGPLSHSAPMRRPHRISSLFAGFQDAQSSDEQDEFDADVSDSEYRTALSAPGMRMTDSRASNRTSVSTFAASPEPAKMAAPSRSSARPSGTESYSHTLEKRETAAKKQPAKSTARGYEKSTAGSSGKQNIMRKAAMIQSGIASHQGRPRSPSLPEPRDPPFPIPTRASSRRPPFSASAPSDGRRSPTKMDAPWHRRGVGRSHYRAGSIRKVRSAAAIPRNQRNRRQGSRSPPPFSETTEGPESPSLPPLPYNDITTPRHDASSHYRSHRSKLSTTTAQTTTTEHNSVNGASNGASQATGVVDAIAQTMVGEWMFKYVRRRKSFGMPDSGRDDSSNDRHKRWVWLAPYERAILWSSKQPSSGSALMGKSGRKLTIQSVLDVKDDNPAPKNQGAVFNRSILILTPQRALKFTATSSERHYIWLTALSFLAHSTQEVPEIVASPRPVKETVVPDFEPPPPARRPGIRDSIRLTKSKTPMLRNGGPASIPSAPSIPSVPNVPSVPSVPSIPSSRTGDTSGYRQAETFPPMPSNAGNGHQREESADAAEPPFIPRFTERSNQAMIHGRKRSNTGGHIPPPLSFRGFSGPGSVGHSYTNSNAGNSVGTAGSSDIYQSQPSQGSSRQSWALSTVGSQRTSEASSRPAGNFFDAIGTVRMEAFISPLAHSGFDRDPDEHEEYRYRARRRSKELRRRQSRSRHRDSYSSRGTRGTDGYNVGDYFRDDPFKGF</sequence>
<dbReference type="Pfam" id="PF12814">
    <property type="entry name" value="Mcp5_PH"/>
    <property type="match status" value="1"/>
</dbReference>
<dbReference type="InterPro" id="IPR024774">
    <property type="entry name" value="PH_dom-Mcp5-type"/>
</dbReference>
<feature type="compositionally biased region" description="Basic and acidic residues" evidence="2">
    <location>
        <begin position="408"/>
        <end position="430"/>
    </location>
</feature>
<feature type="compositionally biased region" description="Basic and acidic residues" evidence="2">
    <location>
        <begin position="1365"/>
        <end position="1374"/>
    </location>
</feature>
<dbReference type="GO" id="GO:0000226">
    <property type="term" value="P:microtubule cytoskeleton organization"/>
    <property type="evidence" value="ECO:0007669"/>
    <property type="project" value="TreeGrafter"/>
</dbReference>
<feature type="compositionally biased region" description="Low complexity" evidence="2">
    <location>
        <begin position="397"/>
        <end position="407"/>
    </location>
</feature>
<feature type="compositionally biased region" description="Acidic residues" evidence="2">
    <location>
        <begin position="1"/>
        <end position="10"/>
    </location>
</feature>
<organism evidence="4 5">
    <name type="scientific">Colletotrichum navitas</name>
    <dbReference type="NCBI Taxonomy" id="681940"/>
    <lineage>
        <taxon>Eukaryota</taxon>
        <taxon>Fungi</taxon>
        <taxon>Dikarya</taxon>
        <taxon>Ascomycota</taxon>
        <taxon>Pezizomycotina</taxon>
        <taxon>Sordariomycetes</taxon>
        <taxon>Hypocreomycetidae</taxon>
        <taxon>Glomerellales</taxon>
        <taxon>Glomerellaceae</taxon>
        <taxon>Colletotrichum</taxon>
        <taxon>Colletotrichum graminicola species complex</taxon>
    </lineage>
</organism>
<name>A0AAD8V4Z9_9PEZI</name>
<feature type="compositionally biased region" description="Pro residues" evidence="2">
    <location>
        <begin position="802"/>
        <end position="814"/>
    </location>
</feature>
<accession>A0AAD8V4Z9</accession>
<feature type="coiled-coil region" evidence="1">
    <location>
        <begin position="162"/>
        <end position="228"/>
    </location>
</feature>
<dbReference type="InterPro" id="IPR053005">
    <property type="entry name" value="Nuclear_Pos-Cytoskel_Interact"/>
</dbReference>
<evidence type="ECO:0000256" key="1">
    <source>
        <dbReference type="SAM" id="Coils"/>
    </source>
</evidence>
<dbReference type="EMBL" id="JAHLJV010000037">
    <property type="protein sequence ID" value="KAK1589728.1"/>
    <property type="molecule type" value="Genomic_DNA"/>
</dbReference>
<dbReference type="GO" id="GO:0015631">
    <property type="term" value="F:tubulin binding"/>
    <property type="evidence" value="ECO:0007669"/>
    <property type="project" value="TreeGrafter"/>
</dbReference>
<evidence type="ECO:0000259" key="3">
    <source>
        <dbReference type="Pfam" id="PF12814"/>
    </source>
</evidence>
<feature type="compositionally biased region" description="Low complexity" evidence="2">
    <location>
        <begin position="1133"/>
        <end position="1160"/>
    </location>
</feature>